<dbReference type="Gene3D" id="1.10.490.10">
    <property type="entry name" value="Globins"/>
    <property type="match status" value="1"/>
</dbReference>
<dbReference type="InterPro" id="IPR001486">
    <property type="entry name" value="Hemoglobin_trunc"/>
</dbReference>
<comment type="caution">
    <text evidence="5">The sequence shown here is derived from an EMBL/GenBank/DDBJ whole genome shotgun (WGS) entry which is preliminary data.</text>
</comment>
<accession>A0A419S5S4</accession>
<evidence type="ECO:0000256" key="2">
    <source>
        <dbReference type="ARBA" id="ARBA00022617"/>
    </source>
</evidence>
<dbReference type="AlphaFoldDB" id="A0A419S5S4"/>
<keyword evidence="3" id="KW-0479">Metal-binding</keyword>
<dbReference type="GO" id="GO:0020037">
    <property type="term" value="F:heme binding"/>
    <property type="evidence" value="ECO:0007669"/>
    <property type="project" value="InterPro"/>
</dbReference>
<reference evidence="5 6" key="1">
    <citation type="submission" date="2016-07" db="EMBL/GenBank/DDBJ databases">
        <title>Genome of Pelobium manganitolerans.</title>
        <authorList>
            <person name="Wu S."/>
            <person name="Wang G."/>
        </authorList>
    </citation>
    <scope>NUCLEOTIDE SEQUENCE [LARGE SCALE GENOMIC DNA]</scope>
    <source>
        <strain evidence="5 6">YS-25</strain>
    </source>
</reference>
<dbReference type="Proteomes" id="UP000283433">
    <property type="component" value="Unassembled WGS sequence"/>
</dbReference>
<dbReference type="GO" id="GO:0046872">
    <property type="term" value="F:metal ion binding"/>
    <property type="evidence" value="ECO:0007669"/>
    <property type="project" value="UniProtKB-KW"/>
</dbReference>
<evidence type="ECO:0000256" key="1">
    <source>
        <dbReference type="ARBA" id="ARBA00022448"/>
    </source>
</evidence>
<proteinExistence type="predicted"/>
<dbReference type="OrthoDB" id="25954at2"/>
<dbReference type="RefSeq" id="WP_120181646.1">
    <property type="nucleotide sequence ID" value="NZ_CBINCU010000014.1"/>
</dbReference>
<evidence type="ECO:0000256" key="3">
    <source>
        <dbReference type="ARBA" id="ARBA00022723"/>
    </source>
</evidence>
<dbReference type="GO" id="GO:0019825">
    <property type="term" value="F:oxygen binding"/>
    <property type="evidence" value="ECO:0007669"/>
    <property type="project" value="InterPro"/>
</dbReference>
<dbReference type="InterPro" id="IPR009050">
    <property type="entry name" value="Globin-like_sf"/>
</dbReference>
<keyword evidence="2" id="KW-0349">Heme</keyword>
<organism evidence="5 6">
    <name type="scientific">Pelobium manganitolerans</name>
    <dbReference type="NCBI Taxonomy" id="1842495"/>
    <lineage>
        <taxon>Bacteria</taxon>
        <taxon>Pseudomonadati</taxon>
        <taxon>Bacteroidota</taxon>
        <taxon>Sphingobacteriia</taxon>
        <taxon>Sphingobacteriales</taxon>
        <taxon>Sphingobacteriaceae</taxon>
        <taxon>Pelobium</taxon>
    </lineage>
</organism>
<evidence type="ECO:0000313" key="6">
    <source>
        <dbReference type="Proteomes" id="UP000283433"/>
    </source>
</evidence>
<gene>
    <name evidence="5" type="ORF">BCY91_04505</name>
</gene>
<name>A0A419S5S4_9SPHI</name>
<dbReference type="EMBL" id="MBTA01000023">
    <property type="protein sequence ID" value="RKD16149.1"/>
    <property type="molecule type" value="Genomic_DNA"/>
</dbReference>
<dbReference type="InterPro" id="IPR012292">
    <property type="entry name" value="Globin/Proto"/>
</dbReference>
<dbReference type="Pfam" id="PF01152">
    <property type="entry name" value="Bac_globin"/>
    <property type="match status" value="1"/>
</dbReference>
<dbReference type="CDD" id="cd08916">
    <property type="entry name" value="TrHb3_P"/>
    <property type="match status" value="1"/>
</dbReference>
<protein>
    <submittedName>
        <fullName evidence="5">Sec-independent protein translocase TatC</fullName>
    </submittedName>
</protein>
<keyword evidence="6" id="KW-1185">Reference proteome</keyword>
<evidence type="ECO:0000313" key="5">
    <source>
        <dbReference type="EMBL" id="RKD16149.1"/>
    </source>
</evidence>
<keyword evidence="1" id="KW-0813">Transport</keyword>
<evidence type="ECO:0000256" key="4">
    <source>
        <dbReference type="ARBA" id="ARBA00023004"/>
    </source>
</evidence>
<dbReference type="SUPFAM" id="SSF46458">
    <property type="entry name" value="Globin-like"/>
    <property type="match status" value="1"/>
</dbReference>
<sequence length="132" mass="15395">MTSSEKREITSVADIELLVYTFYDKVRADALLFPIFDPVIKNNWPAHLQKMVRFWSTLLLYTREYKDDPLTSHMPLPLAKEHFERWLALFHQTLDDLFIGEIAENAKKRAFSIARIMKAVKGIETKENSAAH</sequence>
<keyword evidence="4" id="KW-0408">Iron</keyword>